<name>A0ABW5JAZ7_9BACT</name>
<dbReference type="RefSeq" id="WP_340240615.1">
    <property type="nucleotide sequence ID" value="NZ_JBBEWC010000023.1"/>
</dbReference>
<reference evidence="3" key="1">
    <citation type="journal article" date="2019" name="Int. J. Syst. Evol. Microbiol.">
        <title>The Global Catalogue of Microorganisms (GCM) 10K type strain sequencing project: providing services to taxonomists for standard genome sequencing and annotation.</title>
        <authorList>
            <consortium name="The Broad Institute Genomics Platform"/>
            <consortium name="The Broad Institute Genome Sequencing Center for Infectious Disease"/>
            <person name="Wu L."/>
            <person name="Ma J."/>
        </authorList>
    </citation>
    <scope>NUCLEOTIDE SEQUENCE [LARGE SCALE GENOMIC DNA]</scope>
    <source>
        <strain evidence="3">KCTC 52344</strain>
    </source>
</reference>
<comment type="caution">
    <text evidence="2">The sequence shown here is derived from an EMBL/GenBank/DDBJ whole genome shotgun (WGS) entry which is preliminary data.</text>
</comment>
<protein>
    <submittedName>
        <fullName evidence="2">Uncharacterized protein</fullName>
    </submittedName>
</protein>
<evidence type="ECO:0000256" key="1">
    <source>
        <dbReference type="SAM" id="MobiDB-lite"/>
    </source>
</evidence>
<organism evidence="2 3">
    <name type="scientific">Emticicia soli</name>
    <dbReference type="NCBI Taxonomy" id="2027878"/>
    <lineage>
        <taxon>Bacteria</taxon>
        <taxon>Pseudomonadati</taxon>
        <taxon>Bacteroidota</taxon>
        <taxon>Cytophagia</taxon>
        <taxon>Cytophagales</taxon>
        <taxon>Leadbetterellaceae</taxon>
        <taxon>Emticicia</taxon>
    </lineage>
</organism>
<evidence type="ECO:0000313" key="2">
    <source>
        <dbReference type="EMBL" id="MFD2522953.1"/>
    </source>
</evidence>
<evidence type="ECO:0000313" key="3">
    <source>
        <dbReference type="Proteomes" id="UP001597510"/>
    </source>
</evidence>
<feature type="compositionally biased region" description="Basic and acidic residues" evidence="1">
    <location>
        <begin position="89"/>
        <end position="111"/>
    </location>
</feature>
<feature type="region of interest" description="Disordered" evidence="1">
    <location>
        <begin position="1"/>
        <end position="125"/>
    </location>
</feature>
<accession>A0ABW5JAZ7</accession>
<feature type="compositionally biased region" description="Basic and acidic residues" evidence="1">
    <location>
        <begin position="1"/>
        <end position="15"/>
    </location>
</feature>
<feature type="compositionally biased region" description="Low complexity" evidence="1">
    <location>
        <begin position="19"/>
        <end position="79"/>
    </location>
</feature>
<sequence length="125" mass="14143">MQNQKDNQRRDEDKNTSTQQGGNRNAPQQGQQNNPNQGQQDANRQGQQGQENWNQGQQGGNKNMPQQGQQNSSGQGQQGREYDANGPSNRDRNDHDRDNAGQDSRYNRPEIEPQTDTNKPEIQDV</sequence>
<keyword evidence="3" id="KW-1185">Reference proteome</keyword>
<proteinExistence type="predicted"/>
<gene>
    <name evidence="2" type="ORF">ACFSR2_18805</name>
</gene>
<dbReference type="EMBL" id="JBHULC010000027">
    <property type="protein sequence ID" value="MFD2522953.1"/>
    <property type="molecule type" value="Genomic_DNA"/>
</dbReference>
<dbReference type="Proteomes" id="UP001597510">
    <property type="component" value="Unassembled WGS sequence"/>
</dbReference>